<dbReference type="AlphaFoldDB" id="A0A2W2H637"/>
<protein>
    <recommendedName>
        <fullName evidence="6">2,3-dihydroxybenzoate-AMP ligase</fullName>
    </recommendedName>
</protein>
<proteinExistence type="predicted"/>
<evidence type="ECO:0000313" key="5">
    <source>
        <dbReference type="Proteomes" id="UP000248544"/>
    </source>
</evidence>
<dbReference type="InterPro" id="IPR036736">
    <property type="entry name" value="ACP-like_sf"/>
</dbReference>
<evidence type="ECO:0000259" key="3">
    <source>
        <dbReference type="Pfam" id="PF13193"/>
    </source>
</evidence>
<dbReference type="GO" id="GO:0016878">
    <property type="term" value="F:acid-thiol ligase activity"/>
    <property type="evidence" value="ECO:0007669"/>
    <property type="project" value="UniProtKB-ARBA"/>
</dbReference>
<comment type="caution">
    <text evidence="4">The sequence shown here is derived from an EMBL/GenBank/DDBJ whole genome shotgun (WGS) entry which is preliminary data.</text>
</comment>
<gene>
    <name evidence="4" type="ORF">C1I98_13510</name>
</gene>
<organism evidence="4 5">
    <name type="scientific">Spongiactinospora gelatinilytica</name>
    <dbReference type="NCBI Taxonomy" id="2666298"/>
    <lineage>
        <taxon>Bacteria</taxon>
        <taxon>Bacillati</taxon>
        <taxon>Actinomycetota</taxon>
        <taxon>Actinomycetes</taxon>
        <taxon>Streptosporangiales</taxon>
        <taxon>Streptosporangiaceae</taxon>
        <taxon>Spongiactinospora</taxon>
    </lineage>
</organism>
<dbReference type="Proteomes" id="UP000248544">
    <property type="component" value="Unassembled WGS sequence"/>
</dbReference>
<dbReference type="EMBL" id="POUA01000087">
    <property type="protein sequence ID" value="PZG47435.1"/>
    <property type="molecule type" value="Genomic_DNA"/>
</dbReference>
<evidence type="ECO:0000313" key="4">
    <source>
        <dbReference type="EMBL" id="PZG47435.1"/>
    </source>
</evidence>
<feature type="domain" description="AMP-dependent synthetase/ligase" evidence="2">
    <location>
        <begin position="106"/>
        <end position="470"/>
    </location>
</feature>
<keyword evidence="1" id="KW-0436">Ligase</keyword>
<sequence length="619" mass="66878">MSVDVLRDVLQSLGVTRDEITPEARLRADLELSSVETTELELELDRGFGVRVDLWDAKDYRLEELAELVRQARDRPRLDIPRVPAADRYRELGLWRPETLDAVILRQAATRPGAVALVYGARRMTYGELATAVEGAAGRLRELGVSGPDPVVVQLPNTIEYVVLVLALMRLGAPPVLTLPTLRAYELDRILELTQATAIAVPARQRRADHPAMVAALRDRHPKLATVLISGGEGPSDLVRLCAPEPGPGDVPPPGADAADPALMLLSSGTTGPPKVMVRTHEDYGYVVRSTTEVAGVEADTVYLAALPGTHTFTLAYPGILGTLSAGGTVVLAGPEDPRRALDLIQRERVTHTAAVPGLVAQWLGVLRGERYDLSSLKVLQVGGAKLDPDLAEQAVKVLPCTLQQVYGMSEGLTNFTRLDDPLQTILTTQGRPATPHDEIRIVDEDERPVPPGEVGQLLTRGPYTIAGYYRDPEATAKAFTADGFYRTGDLVKLLPDGNVQVTGRVKNLINRGGEKVCAEELEEFVRQMPEVAAAGVAPAPHPVYGETVCLFVVPAGPRPPDLRDVRRYLTSCGLAGHKLPERLEVLPALPVIGVGKLDRTALRERARSLESVNPASGR</sequence>
<dbReference type="Gene3D" id="1.10.1200.10">
    <property type="entry name" value="ACP-like"/>
    <property type="match status" value="1"/>
</dbReference>
<name>A0A2W2H637_9ACTN</name>
<dbReference type="InterPro" id="IPR050237">
    <property type="entry name" value="ATP-dep_AMP-bd_enzyme"/>
</dbReference>
<dbReference type="Pfam" id="PF13193">
    <property type="entry name" value="AMP-binding_C"/>
    <property type="match status" value="1"/>
</dbReference>
<evidence type="ECO:0000259" key="2">
    <source>
        <dbReference type="Pfam" id="PF00501"/>
    </source>
</evidence>
<evidence type="ECO:0000256" key="1">
    <source>
        <dbReference type="ARBA" id="ARBA00022598"/>
    </source>
</evidence>
<dbReference type="PANTHER" id="PTHR43767">
    <property type="entry name" value="LONG-CHAIN-FATTY-ACID--COA LIGASE"/>
    <property type="match status" value="1"/>
</dbReference>
<evidence type="ECO:0008006" key="6">
    <source>
        <dbReference type="Google" id="ProtNLM"/>
    </source>
</evidence>
<dbReference type="InterPro" id="IPR045851">
    <property type="entry name" value="AMP-bd_C_sf"/>
</dbReference>
<dbReference type="FunFam" id="2.30.38.10:FF:000003">
    <property type="entry name" value="Vibriobactin-specific 2,3-dihydroxybenzoate-AMP ligase"/>
    <property type="match status" value="1"/>
</dbReference>
<accession>A0A2W2H637</accession>
<feature type="domain" description="AMP-binding enzyme C-terminal" evidence="3">
    <location>
        <begin position="521"/>
        <end position="597"/>
    </location>
</feature>
<dbReference type="PANTHER" id="PTHR43767:SF1">
    <property type="entry name" value="NONRIBOSOMAL PEPTIDE SYNTHASE PES1 (EUROFUNG)-RELATED"/>
    <property type="match status" value="1"/>
</dbReference>
<dbReference type="InterPro" id="IPR025110">
    <property type="entry name" value="AMP-bd_C"/>
</dbReference>
<dbReference type="RefSeq" id="WP_111167519.1">
    <property type="nucleotide sequence ID" value="NZ_POUA01000087.1"/>
</dbReference>
<dbReference type="InterPro" id="IPR000873">
    <property type="entry name" value="AMP-dep_synth/lig_dom"/>
</dbReference>
<dbReference type="InterPro" id="IPR042099">
    <property type="entry name" value="ANL_N_sf"/>
</dbReference>
<keyword evidence="5" id="KW-1185">Reference proteome</keyword>
<reference evidence="4 5" key="1">
    <citation type="submission" date="2018-01" db="EMBL/GenBank/DDBJ databases">
        <title>Draft genome sequence of Sphaerisporangium sp. 7K107.</title>
        <authorList>
            <person name="Sahin N."/>
            <person name="Saygin H."/>
            <person name="Ay H."/>
        </authorList>
    </citation>
    <scope>NUCLEOTIDE SEQUENCE [LARGE SCALE GENOMIC DNA]</scope>
    <source>
        <strain evidence="4 5">7K107</strain>
    </source>
</reference>
<dbReference type="Gene3D" id="3.30.300.30">
    <property type="match status" value="1"/>
</dbReference>
<dbReference type="InterPro" id="IPR020845">
    <property type="entry name" value="AMP-binding_CS"/>
</dbReference>
<dbReference type="PROSITE" id="PS00455">
    <property type="entry name" value="AMP_BINDING"/>
    <property type="match status" value="1"/>
</dbReference>
<dbReference type="Pfam" id="PF00501">
    <property type="entry name" value="AMP-binding"/>
    <property type="match status" value="1"/>
</dbReference>
<dbReference type="Gene3D" id="3.40.50.12780">
    <property type="entry name" value="N-terminal domain of ligase-like"/>
    <property type="match status" value="1"/>
</dbReference>
<dbReference type="SUPFAM" id="SSF56801">
    <property type="entry name" value="Acetyl-CoA synthetase-like"/>
    <property type="match status" value="1"/>
</dbReference>
<dbReference type="SUPFAM" id="SSF47336">
    <property type="entry name" value="ACP-like"/>
    <property type="match status" value="1"/>
</dbReference>